<keyword evidence="4" id="KW-1185">Reference proteome</keyword>
<dbReference type="PATRIC" id="fig|121290.4.peg.1100"/>
<feature type="domain" description="AAA" evidence="2">
    <location>
        <begin position="4"/>
        <end position="181"/>
    </location>
</feature>
<dbReference type="InterPro" id="IPR050678">
    <property type="entry name" value="DNA_Partitioning_ATPase"/>
</dbReference>
<gene>
    <name evidence="3" type="ORF">APY04_0628</name>
</gene>
<comment type="caution">
    <text evidence="3">The sequence shown here is derived from an EMBL/GenBank/DDBJ whole genome shotgun (WGS) entry which is preliminary data.</text>
</comment>
<reference evidence="3 4" key="1">
    <citation type="submission" date="2015-10" db="EMBL/GenBank/DDBJ databases">
        <title>Transcriptomic analysis of a linuron degrading triple-species bacterial consortium.</title>
        <authorList>
            <person name="Albers P."/>
        </authorList>
    </citation>
    <scope>NUCLEOTIDE SEQUENCE [LARGE SCALE GENOMIC DNA]</scope>
    <source>
        <strain evidence="3 4">WDL6</strain>
    </source>
</reference>
<dbReference type="AlphaFoldDB" id="A0A109BLN7"/>
<evidence type="ECO:0000259" key="2">
    <source>
        <dbReference type="Pfam" id="PF13614"/>
    </source>
</evidence>
<dbReference type="PANTHER" id="PTHR13696:SF52">
    <property type="entry name" value="PARA FAMILY PROTEIN CT_582"/>
    <property type="match status" value="1"/>
</dbReference>
<dbReference type="Proteomes" id="UP000059074">
    <property type="component" value="Unassembled WGS sequence"/>
</dbReference>
<protein>
    <submittedName>
        <fullName evidence="3">Chromosome (Plasmid) partitioning protein ParA</fullName>
    </submittedName>
</protein>
<dbReference type="InterPro" id="IPR027417">
    <property type="entry name" value="P-loop_NTPase"/>
</dbReference>
<name>A0A109BLN7_HYPSL</name>
<evidence type="ECO:0000313" key="3">
    <source>
        <dbReference type="EMBL" id="KWT70966.1"/>
    </source>
</evidence>
<dbReference type="Gene3D" id="3.40.50.300">
    <property type="entry name" value="P-loop containing nucleotide triphosphate hydrolases"/>
    <property type="match status" value="1"/>
</dbReference>
<feature type="region of interest" description="Disordered" evidence="1">
    <location>
        <begin position="275"/>
        <end position="296"/>
    </location>
</feature>
<dbReference type="CDD" id="cd02042">
    <property type="entry name" value="ParAB_family"/>
    <property type="match status" value="1"/>
</dbReference>
<evidence type="ECO:0000313" key="4">
    <source>
        <dbReference type="Proteomes" id="UP000059074"/>
    </source>
</evidence>
<dbReference type="STRING" id="121290.APY04_0628"/>
<dbReference type="InterPro" id="IPR025669">
    <property type="entry name" value="AAA_dom"/>
</dbReference>
<accession>A0A109BLN7</accession>
<dbReference type="OrthoDB" id="9777757at2"/>
<dbReference type="EMBL" id="LMTR01000027">
    <property type="protein sequence ID" value="KWT70966.1"/>
    <property type="molecule type" value="Genomic_DNA"/>
</dbReference>
<dbReference type="PANTHER" id="PTHR13696">
    <property type="entry name" value="P-LOOP CONTAINING NUCLEOSIDE TRIPHOSPHATE HYDROLASE"/>
    <property type="match status" value="1"/>
</dbReference>
<sequence>MRNSIAVMNTKGGVGKSTLVLALAETISAYHGKNVLVIDSDAQASVSSMLMSVSSLYKLQSDGATIVDYLHARVLKGQVIDWPKYIVRNVSDVDDARSLFLLPSDMQLTLLEREVSKENLHGRLREVIGELLNGVRRVFDIVLIDCPPGLSVLTECWLREADFHVSPTKADYVSVCGLEVFRRFKALNPEMGFAENLGVIVNLKEATSPSDEEYHRWLESNPDNACFTQAIPRMSALQDAANFQSYERSYFAKYPGQVGSAVRALTEEVLARLAQRTGAASETPPPPPQHASVANA</sequence>
<evidence type="ECO:0000256" key="1">
    <source>
        <dbReference type="SAM" id="MobiDB-lite"/>
    </source>
</evidence>
<dbReference type="SUPFAM" id="SSF52540">
    <property type="entry name" value="P-loop containing nucleoside triphosphate hydrolases"/>
    <property type="match status" value="1"/>
</dbReference>
<dbReference type="RefSeq" id="WP_068459566.1">
    <property type="nucleotide sequence ID" value="NZ_JAEFBX010000001.1"/>
</dbReference>
<proteinExistence type="predicted"/>
<organism evidence="3 4">
    <name type="scientific">Hyphomicrobium sulfonivorans</name>
    <dbReference type="NCBI Taxonomy" id="121290"/>
    <lineage>
        <taxon>Bacteria</taxon>
        <taxon>Pseudomonadati</taxon>
        <taxon>Pseudomonadota</taxon>
        <taxon>Alphaproteobacteria</taxon>
        <taxon>Hyphomicrobiales</taxon>
        <taxon>Hyphomicrobiaceae</taxon>
        <taxon>Hyphomicrobium</taxon>
    </lineage>
</organism>
<dbReference type="Pfam" id="PF13614">
    <property type="entry name" value="AAA_31"/>
    <property type="match status" value="1"/>
</dbReference>